<reference evidence="3" key="1">
    <citation type="journal article" date="2020" name="Stud. Mycol.">
        <title>101 Dothideomycetes genomes: a test case for predicting lifestyles and emergence of pathogens.</title>
        <authorList>
            <person name="Haridas S."/>
            <person name="Albert R."/>
            <person name="Binder M."/>
            <person name="Bloem J."/>
            <person name="Labutti K."/>
            <person name="Salamov A."/>
            <person name="Andreopoulos B."/>
            <person name="Baker S."/>
            <person name="Barry K."/>
            <person name="Bills G."/>
            <person name="Bluhm B."/>
            <person name="Cannon C."/>
            <person name="Castanera R."/>
            <person name="Culley D."/>
            <person name="Daum C."/>
            <person name="Ezra D."/>
            <person name="Gonzalez J."/>
            <person name="Henrissat B."/>
            <person name="Kuo A."/>
            <person name="Liang C."/>
            <person name="Lipzen A."/>
            <person name="Lutzoni F."/>
            <person name="Magnuson J."/>
            <person name="Mondo S."/>
            <person name="Nolan M."/>
            <person name="Ohm R."/>
            <person name="Pangilinan J."/>
            <person name="Park H.-J."/>
            <person name="Ramirez L."/>
            <person name="Alfaro M."/>
            <person name="Sun H."/>
            <person name="Tritt A."/>
            <person name="Yoshinaga Y."/>
            <person name="Zwiers L.-H."/>
            <person name="Turgeon B."/>
            <person name="Goodwin S."/>
            <person name="Spatafora J."/>
            <person name="Crous P."/>
            <person name="Grigoriev I."/>
        </authorList>
    </citation>
    <scope>NUCLEOTIDE SEQUENCE</scope>
    <source>
        <strain evidence="3">CBS 627.86</strain>
    </source>
</reference>
<protein>
    <submittedName>
        <fullName evidence="3">Uncharacterized protein</fullName>
    </submittedName>
</protein>
<proteinExistence type="predicted"/>
<sequence>MFVLAIICLSTLLQSSFTCLAADVPQSGPTNGTHSFIYWFPTRGGQRSYFAAETRPEWLDAIRAHSASGAEAGTVLNSKQHGRSSETQHSGATNEREDKSNDKAGEYKLENNQEDDKSEDYEDYILPDDASCPDVVKERFWCSECGERNPENGKCNGITDEDSTDLWKDCDCADGPDFSQLTPIRRSRSTKMRRLARLQEKRRRIIMEEGSHMALPTIAALGYVSGG</sequence>
<evidence type="ECO:0000256" key="1">
    <source>
        <dbReference type="SAM" id="MobiDB-lite"/>
    </source>
</evidence>
<feature type="compositionally biased region" description="Basic and acidic residues" evidence="1">
    <location>
        <begin position="94"/>
        <end position="115"/>
    </location>
</feature>
<dbReference type="AlphaFoldDB" id="A0A6A5ZQ23"/>
<gene>
    <name evidence="3" type="ORF">BDV96DRAFT_283332</name>
</gene>
<keyword evidence="2" id="KW-0732">Signal</keyword>
<keyword evidence="4" id="KW-1185">Reference proteome</keyword>
<accession>A0A6A5ZQ23</accession>
<feature type="compositionally biased region" description="Polar residues" evidence="1">
    <location>
        <begin position="75"/>
        <end position="93"/>
    </location>
</feature>
<feature type="chain" id="PRO_5025383228" evidence="2">
    <location>
        <begin position="22"/>
        <end position="227"/>
    </location>
</feature>
<evidence type="ECO:0000313" key="4">
    <source>
        <dbReference type="Proteomes" id="UP000799770"/>
    </source>
</evidence>
<dbReference type="EMBL" id="ML977313">
    <property type="protein sequence ID" value="KAF2120987.1"/>
    <property type="molecule type" value="Genomic_DNA"/>
</dbReference>
<evidence type="ECO:0000313" key="3">
    <source>
        <dbReference type="EMBL" id="KAF2120987.1"/>
    </source>
</evidence>
<dbReference type="Proteomes" id="UP000799770">
    <property type="component" value="Unassembled WGS sequence"/>
</dbReference>
<evidence type="ECO:0000256" key="2">
    <source>
        <dbReference type="SAM" id="SignalP"/>
    </source>
</evidence>
<name>A0A6A5ZQ23_9PLEO</name>
<feature type="signal peptide" evidence="2">
    <location>
        <begin position="1"/>
        <end position="21"/>
    </location>
</feature>
<organism evidence="3 4">
    <name type="scientific">Lophiotrema nucula</name>
    <dbReference type="NCBI Taxonomy" id="690887"/>
    <lineage>
        <taxon>Eukaryota</taxon>
        <taxon>Fungi</taxon>
        <taxon>Dikarya</taxon>
        <taxon>Ascomycota</taxon>
        <taxon>Pezizomycotina</taxon>
        <taxon>Dothideomycetes</taxon>
        <taxon>Pleosporomycetidae</taxon>
        <taxon>Pleosporales</taxon>
        <taxon>Lophiotremataceae</taxon>
        <taxon>Lophiotrema</taxon>
    </lineage>
</organism>
<feature type="region of interest" description="Disordered" evidence="1">
    <location>
        <begin position="74"/>
        <end position="120"/>
    </location>
</feature>